<reference evidence="1" key="2">
    <citation type="submission" date="2021-02" db="EMBL/GenBank/DDBJ databases">
        <authorList>
            <person name="Kimball J.A."/>
            <person name="Haas M.W."/>
            <person name="Macchietto M."/>
            <person name="Kono T."/>
            <person name="Duquette J."/>
            <person name="Shao M."/>
        </authorList>
    </citation>
    <scope>NUCLEOTIDE SEQUENCE</scope>
    <source>
        <tissue evidence="1">Fresh leaf tissue</tissue>
    </source>
</reference>
<dbReference type="AlphaFoldDB" id="A0A8J5VYY5"/>
<dbReference type="EMBL" id="JAAALK010000285">
    <property type="protein sequence ID" value="KAG8064533.1"/>
    <property type="molecule type" value="Genomic_DNA"/>
</dbReference>
<dbReference type="OrthoDB" id="266518at2759"/>
<dbReference type="Proteomes" id="UP000729402">
    <property type="component" value="Unassembled WGS sequence"/>
</dbReference>
<evidence type="ECO:0000313" key="2">
    <source>
        <dbReference type="Proteomes" id="UP000729402"/>
    </source>
</evidence>
<protein>
    <submittedName>
        <fullName evidence="1">Uncharacterized protein</fullName>
    </submittedName>
</protein>
<evidence type="ECO:0000313" key="1">
    <source>
        <dbReference type="EMBL" id="KAG8064533.1"/>
    </source>
</evidence>
<name>A0A8J5VYY5_ZIZPA</name>
<sequence>MKLPHEQFVAHAYFRFLLLSSCKLWCDGNTLSIGTQAEKVIDQLKPLHGGKLQRIPVFFIAKRLTTQVLQLFPEAQKEQ</sequence>
<reference evidence="1" key="1">
    <citation type="journal article" date="2021" name="bioRxiv">
        <title>Whole Genome Assembly and Annotation of Northern Wild Rice, Zizania palustris L., Supports a Whole Genome Duplication in the Zizania Genus.</title>
        <authorList>
            <person name="Haas M."/>
            <person name="Kono T."/>
            <person name="Macchietto M."/>
            <person name="Millas R."/>
            <person name="McGilp L."/>
            <person name="Shao M."/>
            <person name="Duquette J."/>
            <person name="Hirsch C.N."/>
            <person name="Kimball J."/>
        </authorList>
    </citation>
    <scope>NUCLEOTIDE SEQUENCE</scope>
    <source>
        <tissue evidence="1">Fresh leaf tissue</tissue>
    </source>
</reference>
<proteinExistence type="predicted"/>
<accession>A0A8J5VYY5</accession>
<comment type="caution">
    <text evidence="1">The sequence shown here is derived from an EMBL/GenBank/DDBJ whole genome shotgun (WGS) entry which is preliminary data.</text>
</comment>
<organism evidence="1 2">
    <name type="scientific">Zizania palustris</name>
    <name type="common">Northern wild rice</name>
    <dbReference type="NCBI Taxonomy" id="103762"/>
    <lineage>
        <taxon>Eukaryota</taxon>
        <taxon>Viridiplantae</taxon>
        <taxon>Streptophyta</taxon>
        <taxon>Embryophyta</taxon>
        <taxon>Tracheophyta</taxon>
        <taxon>Spermatophyta</taxon>
        <taxon>Magnoliopsida</taxon>
        <taxon>Liliopsida</taxon>
        <taxon>Poales</taxon>
        <taxon>Poaceae</taxon>
        <taxon>BOP clade</taxon>
        <taxon>Oryzoideae</taxon>
        <taxon>Oryzeae</taxon>
        <taxon>Zizaniinae</taxon>
        <taxon>Zizania</taxon>
    </lineage>
</organism>
<keyword evidence="2" id="KW-1185">Reference proteome</keyword>
<gene>
    <name evidence="1" type="ORF">GUJ93_ZPchr0004g40366</name>
</gene>